<dbReference type="EMBL" id="NASZ01000001">
    <property type="protein sequence ID" value="MBD0723840.1"/>
    <property type="molecule type" value="Genomic_DNA"/>
</dbReference>
<sequence>MRHNTIYLLLIFLFFSCDKKENSLISFYYWKTNYELSATEQEAIRDNNIQKIYIRYFDIDLNPKTKTPYPRSPIHFIQKPTVKNVVPVVYIKNSVMLQTDLDVEDLVQKTVRFMETINTINGINCREVQIDCDWSLNSKENYLVFIERFKHISKKKISATIRLHQVKYFEKTKVPNVDSGVLMYYNMGTISMKSGNSIYDRSIAKRYISSLNKYPLALNVALPIYSWGIHSRDNNILGLRSKLTFEDLQKDENFLAINTTTFKVIQSNYRKGVFYKKGDFVKIEAVTAADLKEMAEDLKENLAQKPKEIIFYDLDQDNLKNYEKNIFKQISSCF</sequence>
<keyword evidence="2" id="KW-1185">Reference proteome</keyword>
<name>A0ABR7ULT5_9FLAO</name>
<proteinExistence type="predicted"/>
<accession>A0ABR7ULT5</accession>
<evidence type="ECO:0000313" key="1">
    <source>
        <dbReference type="EMBL" id="MBD0723840.1"/>
    </source>
</evidence>
<organism evidence="1 2">
    <name type="scientific">Flavobacterium pokkalii</name>
    <dbReference type="NCBI Taxonomy" id="1940408"/>
    <lineage>
        <taxon>Bacteria</taxon>
        <taxon>Pseudomonadati</taxon>
        <taxon>Bacteroidota</taxon>
        <taxon>Flavobacteriia</taxon>
        <taxon>Flavobacteriales</taxon>
        <taxon>Flavobacteriaceae</taxon>
        <taxon>Flavobacterium</taxon>
    </lineage>
</organism>
<dbReference type="Proteomes" id="UP000661715">
    <property type="component" value="Unassembled WGS sequence"/>
</dbReference>
<protein>
    <recommendedName>
        <fullName evidence="3">Lipoprotein</fullName>
    </recommendedName>
</protein>
<reference evidence="1 2" key="1">
    <citation type="journal article" date="2020" name="Microbiol. Res.">
        <title>Flavobacterium pokkalii sp. nov., a novel plant growth promoting native rhizobacteria isolated from pokkali rice grown in coastal saline affected agricultural regions of southern India, Kerala.</title>
        <authorList>
            <person name="Menon R.R."/>
            <person name="Kumari S."/>
            <person name="Viver T."/>
            <person name="Rameshkumar N."/>
        </authorList>
    </citation>
    <scope>NUCLEOTIDE SEQUENCE [LARGE SCALE GENOMIC DNA]</scope>
    <source>
        <strain evidence="1 2">L1I52</strain>
    </source>
</reference>
<gene>
    <name evidence="1" type="ORF">B6A10_01455</name>
</gene>
<comment type="caution">
    <text evidence="1">The sequence shown here is derived from an EMBL/GenBank/DDBJ whole genome shotgun (WGS) entry which is preliminary data.</text>
</comment>
<evidence type="ECO:0008006" key="3">
    <source>
        <dbReference type="Google" id="ProtNLM"/>
    </source>
</evidence>
<dbReference type="PROSITE" id="PS51257">
    <property type="entry name" value="PROKAR_LIPOPROTEIN"/>
    <property type="match status" value="1"/>
</dbReference>
<evidence type="ECO:0000313" key="2">
    <source>
        <dbReference type="Proteomes" id="UP000661715"/>
    </source>
</evidence>
<dbReference type="RefSeq" id="WP_188219423.1">
    <property type="nucleotide sequence ID" value="NZ_NASZ01000001.1"/>
</dbReference>